<dbReference type="Pfam" id="PF13240">
    <property type="entry name" value="Zn_Ribbon_1"/>
    <property type="match status" value="1"/>
</dbReference>
<proteinExistence type="predicted"/>
<feature type="transmembrane region" description="Helical" evidence="2">
    <location>
        <begin position="118"/>
        <end position="144"/>
    </location>
</feature>
<feature type="region of interest" description="Disordered" evidence="1">
    <location>
        <begin position="158"/>
        <end position="181"/>
    </location>
</feature>
<feature type="domain" description="Zinc-ribbon" evidence="3">
    <location>
        <begin position="2"/>
        <end position="24"/>
    </location>
</feature>
<accession>A0A9D1HVV6</accession>
<feature type="domain" description="DUF6273" evidence="4">
    <location>
        <begin position="276"/>
        <end position="423"/>
    </location>
</feature>
<sequence>MFCIYCGSEIPDDSTFCPNCGATLPNEDTSTSNSNEELDDATRAFNSLAETWDDSVEQHADNELDSAIEDRTQVRFNPVVPGTTPRMGQVVPAGQNPYHKSAQAPAAGPNGPVPHRNFLPLAIILGILAVALLGVAIALGMGIIGPRAQPTETPILKEATPITPLNKNDESETENESGSVEGVPVREDLADYSWQELSLLGQAIGGASDDAQGEKIAQEYGLLESDGSLPHNASKKLELTDGTSISVRIAGIRHDTAQNGSPAGLTFIASSSLGDAVMNSTLTSDGGWSDSALRSSLQNDVLNHFPSELKDSVVAVEKHTNNAGKTNSTSSVNITYDTVWLPSLVEVGGTIPRSNYEADAAYVADILNAEGKQYQLFSELGANQDGPSDVLSIPNTPEGWWLRSASPRRAGRFMTVDASGTPGYGRDANESAGCVFGFCL</sequence>
<evidence type="ECO:0000313" key="5">
    <source>
        <dbReference type="EMBL" id="HIU23701.1"/>
    </source>
</evidence>
<dbReference type="InterPro" id="IPR026870">
    <property type="entry name" value="Zinc_ribbon_dom"/>
</dbReference>
<dbReference type="InterPro" id="IPR046240">
    <property type="entry name" value="DUF6273"/>
</dbReference>
<evidence type="ECO:0000256" key="1">
    <source>
        <dbReference type="SAM" id="MobiDB-lite"/>
    </source>
</evidence>
<evidence type="ECO:0000256" key="2">
    <source>
        <dbReference type="SAM" id="Phobius"/>
    </source>
</evidence>
<dbReference type="Pfam" id="PF19789">
    <property type="entry name" value="DUF6273"/>
    <property type="match status" value="1"/>
</dbReference>
<dbReference type="EMBL" id="DVMQ01000006">
    <property type="protein sequence ID" value="HIU23701.1"/>
    <property type="molecule type" value="Genomic_DNA"/>
</dbReference>
<protein>
    <submittedName>
        <fullName evidence="5">Zinc ribbon domain-containing protein</fullName>
    </submittedName>
</protein>
<evidence type="ECO:0000313" key="6">
    <source>
        <dbReference type="Proteomes" id="UP000824078"/>
    </source>
</evidence>
<keyword evidence="2" id="KW-0812">Transmembrane</keyword>
<reference evidence="5" key="2">
    <citation type="journal article" date="2021" name="PeerJ">
        <title>Extensive microbial diversity within the chicken gut microbiome revealed by metagenomics and culture.</title>
        <authorList>
            <person name="Gilroy R."/>
            <person name="Ravi A."/>
            <person name="Getino M."/>
            <person name="Pursley I."/>
            <person name="Horton D.L."/>
            <person name="Alikhan N.F."/>
            <person name="Baker D."/>
            <person name="Gharbi K."/>
            <person name="Hall N."/>
            <person name="Watson M."/>
            <person name="Adriaenssens E.M."/>
            <person name="Foster-Nyarko E."/>
            <person name="Jarju S."/>
            <person name="Secka A."/>
            <person name="Antonio M."/>
            <person name="Oren A."/>
            <person name="Chaudhuri R.R."/>
            <person name="La Ragione R."/>
            <person name="Hildebrand F."/>
            <person name="Pallen M.J."/>
        </authorList>
    </citation>
    <scope>NUCLEOTIDE SEQUENCE</scope>
    <source>
        <strain evidence="5">ChiHjej12B11-29160</strain>
    </source>
</reference>
<evidence type="ECO:0000259" key="3">
    <source>
        <dbReference type="Pfam" id="PF13240"/>
    </source>
</evidence>
<dbReference type="Proteomes" id="UP000824078">
    <property type="component" value="Unassembled WGS sequence"/>
</dbReference>
<organism evidence="5 6">
    <name type="scientific">Candidatus Coprovicinus avistercoris</name>
    <dbReference type="NCBI Taxonomy" id="2840754"/>
    <lineage>
        <taxon>Bacteria</taxon>
        <taxon>Bacillati</taxon>
        <taxon>Actinomycetota</taxon>
        <taxon>Coriobacteriia</taxon>
        <taxon>Coriobacteriales</taxon>
        <taxon>Coriobacteriaceae</taxon>
        <taxon>Coriobacteriaceae incertae sedis</taxon>
        <taxon>Candidatus Coprovicinus</taxon>
    </lineage>
</organism>
<reference evidence="5" key="1">
    <citation type="submission" date="2020-10" db="EMBL/GenBank/DDBJ databases">
        <authorList>
            <person name="Gilroy R."/>
        </authorList>
    </citation>
    <scope>NUCLEOTIDE SEQUENCE</scope>
    <source>
        <strain evidence="5">ChiHjej12B11-29160</strain>
    </source>
</reference>
<name>A0A9D1HVV6_9ACTN</name>
<keyword evidence="2" id="KW-0472">Membrane</keyword>
<keyword evidence="2" id="KW-1133">Transmembrane helix</keyword>
<comment type="caution">
    <text evidence="5">The sequence shown here is derived from an EMBL/GenBank/DDBJ whole genome shotgun (WGS) entry which is preliminary data.</text>
</comment>
<dbReference type="AlphaFoldDB" id="A0A9D1HVV6"/>
<evidence type="ECO:0000259" key="4">
    <source>
        <dbReference type="Pfam" id="PF19789"/>
    </source>
</evidence>
<gene>
    <name evidence="5" type="ORF">IAD17_02100</name>
</gene>